<evidence type="ECO:0008006" key="8">
    <source>
        <dbReference type="Google" id="ProtNLM"/>
    </source>
</evidence>
<feature type="domain" description="ACP-type MB" evidence="5">
    <location>
        <begin position="151"/>
        <end position="190"/>
    </location>
</feature>
<dbReference type="Pfam" id="PF00571">
    <property type="entry name" value="CBS"/>
    <property type="match status" value="2"/>
</dbReference>
<feature type="binding site" evidence="3">
    <location>
        <position position="156"/>
    </location>
    <ligand>
        <name>Fe cation</name>
        <dbReference type="ChEBI" id="CHEBI:24875"/>
    </ligand>
</feature>
<evidence type="ECO:0000259" key="4">
    <source>
        <dbReference type="PROSITE" id="PS51371"/>
    </source>
</evidence>
<dbReference type="RefSeq" id="WP_020448261.1">
    <property type="nucleotide sequence ID" value="NZ_CAYAXV010000008.1"/>
</dbReference>
<organism evidence="6 7">
    <name type="scientific">Candidatus Methanomassiliicoccus intestinalis</name>
    <dbReference type="NCBI Taxonomy" id="1406512"/>
    <lineage>
        <taxon>Archaea</taxon>
        <taxon>Methanobacteriati</taxon>
        <taxon>Thermoplasmatota</taxon>
        <taxon>Thermoplasmata</taxon>
        <taxon>Methanomassiliicoccales</taxon>
        <taxon>Methanomassiliicoccaceae</taxon>
        <taxon>Methanomassiliicoccus</taxon>
    </lineage>
</organism>
<feature type="binding site" evidence="3">
    <location>
        <position position="159"/>
    </location>
    <ligand>
        <name>Fe cation</name>
        <dbReference type="ChEBI" id="CHEBI:24875"/>
    </ligand>
</feature>
<dbReference type="GeneID" id="41322778"/>
<dbReference type="InterPro" id="IPR046342">
    <property type="entry name" value="CBS_dom_sf"/>
</dbReference>
<feature type="binding site" evidence="3">
    <location>
        <position position="180"/>
    </location>
    <ligand>
        <name>Fe cation</name>
        <dbReference type="ChEBI" id="CHEBI:24875"/>
    </ligand>
</feature>
<sequence>MVFESNIRVSDIMVEPVTCVRDSTVREAATLMNSANSRGIVIIDKNNPVGILTETDFVEKIAAERRDPESTLVCDIMTSPVITAAPEELLSSTGKKMSSMKIRCMPVIANGELIGIVSEGDLAKLAPILIENAAERSGICSDARFERDPVSLAGYCENCENYSYDLRQTGAVSGRGPLLCAECRDLFVKDPID</sequence>
<dbReference type="GO" id="GO:0046872">
    <property type="term" value="F:metal ion binding"/>
    <property type="evidence" value="ECO:0007669"/>
    <property type="project" value="UniProtKB-KW"/>
</dbReference>
<keyword evidence="1 2" id="KW-0129">CBS domain</keyword>
<feature type="domain" description="CBS" evidence="4">
    <location>
        <begin position="12"/>
        <end position="69"/>
    </location>
</feature>
<comment type="caution">
    <text evidence="6">The sequence shown here is derived from an EMBL/GenBank/DDBJ whole genome shotgun (WGS) entry which is preliminary data.</text>
</comment>
<feature type="binding site" evidence="3">
    <location>
        <position position="180"/>
    </location>
    <ligand>
        <name>Zn(2+)</name>
        <dbReference type="ChEBI" id="CHEBI:29105"/>
    </ligand>
</feature>
<feature type="binding site" evidence="3">
    <location>
        <position position="183"/>
    </location>
    <ligand>
        <name>Fe cation</name>
        <dbReference type="ChEBI" id="CHEBI:24875"/>
    </ligand>
</feature>
<dbReference type="OMA" id="YCENCEN"/>
<feature type="domain" description="CBS" evidence="4">
    <location>
        <begin position="77"/>
        <end position="135"/>
    </location>
</feature>
<dbReference type="SMART" id="SM00116">
    <property type="entry name" value="CBS"/>
    <property type="match status" value="2"/>
</dbReference>
<dbReference type="Gene3D" id="3.10.580.10">
    <property type="entry name" value="CBS-domain"/>
    <property type="match status" value="1"/>
</dbReference>
<dbReference type="EMBL" id="LVVT01000007">
    <property type="protein sequence ID" value="TQS84086.1"/>
    <property type="molecule type" value="Genomic_DNA"/>
</dbReference>
<evidence type="ECO:0000313" key="6">
    <source>
        <dbReference type="EMBL" id="TQS84086.1"/>
    </source>
</evidence>
<dbReference type="PANTHER" id="PTHR43080">
    <property type="entry name" value="CBS DOMAIN-CONTAINING PROTEIN CBSX3, MITOCHONDRIAL"/>
    <property type="match status" value="1"/>
</dbReference>
<keyword evidence="3" id="KW-0862">Zinc</keyword>
<reference evidence="6" key="1">
    <citation type="submission" date="2016-03" db="EMBL/GenBank/DDBJ databases">
        <authorList>
            <person name="Borrel G."/>
            <person name="Mccann A."/>
            <person name="O'Toole P.W."/>
        </authorList>
    </citation>
    <scope>NUCLEOTIDE SEQUENCE</scope>
    <source>
        <strain evidence="6">183</strain>
    </source>
</reference>
<dbReference type="AlphaFoldDB" id="A0A8J8PEA6"/>
<dbReference type="PROSITE" id="PS51901">
    <property type="entry name" value="ACP_MB"/>
    <property type="match status" value="1"/>
</dbReference>
<evidence type="ECO:0000313" key="7">
    <source>
        <dbReference type="Proteomes" id="UP000752814"/>
    </source>
</evidence>
<name>A0A8J8PEA6_9ARCH</name>
<evidence type="ECO:0000256" key="3">
    <source>
        <dbReference type="PROSITE-ProRule" id="PRU01249"/>
    </source>
</evidence>
<dbReference type="InterPro" id="IPR000644">
    <property type="entry name" value="CBS_dom"/>
</dbReference>
<keyword evidence="3" id="KW-0408">Iron</keyword>
<protein>
    <recommendedName>
        <fullName evidence="8">CBS domain-containing protein</fullName>
    </recommendedName>
</protein>
<dbReference type="SUPFAM" id="SSF54631">
    <property type="entry name" value="CBS-domain pair"/>
    <property type="match status" value="1"/>
</dbReference>
<evidence type="ECO:0000256" key="2">
    <source>
        <dbReference type="PROSITE-ProRule" id="PRU00703"/>
    </source>
</evidence>
<gene>
    <name evidence="6" type="ORF">A3207_07160</name>
</gene>
<dbReference type="InterPro" id="IPR051257">
    <property type="entry name" value="Diverse_CBS-Domain"/>
</dbReference>
<keyword evidence="3" id="KW-0479">Metal-binding</keyword>
<dbReference type="PROSITE" id="PS51371">
    <property type="entry name" value="CBS"/>
    <property type="match status" value="2"/>
</dbReference>
<accession>A0A8J8PEA6</accession>
<dbReference type="Proteomes" id="UP000752814">
    <property type="component" value="Unassembled WGS sequence"/>
</dbReference>
<feature type="binding site" evidence="3">
    <location>
        <position position="183"/>
    </location>
    <ligand>
        <name>Zn(2+)</name>
        <dbReference type="ChEBI" id="CHEBI:29105"/>
    </ligand>
</feature>
<proteinExistence type="predicted"/>
<dbReference type="InterPro" id="IPR044065">
    <property type="entry name" value="ACP_MB"/>
</dbReference>
<feature type="binding site" evidence="3">
    <location>
        <position position="159"/>
    </location>
    <ligand>
        <name>Zn(2+)</name>
        <dbReference type="ChEBI" id="CHEBI:29105"/>
    </ligand>
</feature>
<dbReference type="PANTHER" id="PTHR43080:SF2">
    <property type="entry name" value="CBS DOMAIN-CONTAINING PROTEIN"/>
    <property type="match status" value="1"/>
</dbReference>
<evidence type="ECO:0000259" key="5">
    <source>
        <dbReference type="PROSITE" id="PS51901"/>
    </source>
</evidence>
<evidence type="ECO:0000256" key="1">
    <source>
        <dbReference type="ARBA" id="ARBA00023122"/>
    </source>
</evidence>
<feature type="binding site" evidence="3">
    <location>
        <position position="156"/>
    </location>
    <ligand>
        <name>Zn(2+)</name>
        <dbReference type="ChEBI" id="CHEBI:29105"/>
    </ligand>
</feature>